<dbReference type="PANTHER" id="PTHR11785:SF512">
    <property type="entry name" value="SOBREMESA, ISOFORM B"/>
    <property type="match status" value="1"/>
</dbReference>
<evidence type="ECO:0000256" key="3">
    <source>
        <dbReference type="ARBA" id="ARBA00022989"/>
    </source>
</evidence>
<evidence type="ECO:0000256" key="1">
    <source>
        <dbReference type="ARBA" id="ARBA00004141"/>
    </source>
</evidence>
<feature type="transmembrane region" description="Helical" evidence="5">
    <location>
        <begin position="366"/>
        <end position="387"/>
    </location>
</feature>
<dbReference type="Gene3D" id="1.20.1740.10">
    <property type="entry name" value="Amino acid/polyamine transporter I"/>
    <property type="match status" value="1"/>
</dbReference>
<protein>
    <submittedName>
        <fullName evidence="6">Serine/threonine exchanger SteT</fullName>
    </submittedName>
</protein>
<dbReference type="GO" id="GO:0015179">
    <property type="term" value="F:L-amino acid transmembrane transporter activity"/>
    <property type="evidence" value="ECO:0007669"/>
    <property type="project" value="TreeGrafter"/>
</dbReference>
<dbReference type="Proteomes" id="UP000318017">
    <property type="component" value="Chromosome"/>
</dbReference>
<evidence type="ECO:0000256" key="2">
    <source>
        <dbReference type="ARBA" id="ARBA00022692"/>
    </source>
</evidence>
<feature type="transmembrane region" description="Helical" evidence="5">
    <location>
        <begin position="298"/>
        <end position="316"/>
    </location>
</feature>
<comment type="subcellular location">
    <subcellularLocation>
        <location evidence="1">Membrane</location>
        <topology evidence="1">Multi-pass membrane protein</topology>
    </subcellularLocation>
</comment>
<proteinExistence type="predicted"/>
<evidence type="ECO:0000256" key="4">
    <source>
        <dbReference type="ARBA" id="ARBA00023136"/>
    </source>
</evidence>
<dbReference type="InterPro" id="IPR050598">
    <property type="entry name" value="AminoAcid_Transporter"/>
</dbReference>
<dbReference type="Pfam" id="PF13520">
    <property type="entry name" value="AA_permease_2"/>
    <property type="match status" value="1"/>
</dbReference>
<name>A0A518GHC1_9BACT</name>
<keyword evidence="4 5" id="KW-0472">Membrane</keyword>
<feature type="transmembrane region" description="Helical" evidence="5">
    <location>
        <begin position="248"/>
        <end position="270"/>
    </location>
</feature>
<dbReference type="InterPro" id="IPR002293">
    <property type="entry name" value="AA/rel_permease1"/>
</dbReference>
<evidence type="ECO:0000313" key="7">
    <source>
        <dbReference type="Proteomes" id="UP000318017"/>
    </source>
</evidence>
<evidence type="ECO:0000256" key="5">
    <source>
        <dbReference type="SAM" id="Phobius"/>
    </source>
</evidence>
<feature type="transmembrane region" description="Helical" evidence="5">
    <location>
        <begin position="208"/>
        <end position="236"/>
    </location>
</feature>
<feature type="transmembrane region" description="Helical" evidence="5">
    <location>
        <begin position="99"/>
        <end position="128"/>
    </location>
</feature>
<feature type="transmembrane region" description="Helical" evidence="5">
    <location>
        <begin position="21"/>
        <end position="46"/>
    </location>
</feature>
<gene>
    <name evidence="6" type="primary">steT</name>
    <name evidence="6" type="ORF">Q31a_63850</name>
</gene>
<dbReference type="RefSeq" id="WP_145086241.1">
    <property type="nucleotide sequence ID" value="NZ_CP036298.1"/>
</dbReference>
<dbReference type="PIRSF" id="PIRSF006060">
    <property type="entry name" value="AA_transporter"/>
    <property type="match status" value="1"/>
</dbReference>
<keyword evidence="3 5" id="KW-1133">Transmembrane helix</keyword>
<accession>A0A518GHC1</accession>
<dbReference type="GO" id="GO:0016020">
    <property type="term" value="C:membrane"/>
    <property type="evidence" value="ECO:0007669"/>
    <property type="project" value="UniProtKB-SubCell"/>
</dbReference>
<dbReference type="PANTHER" id="PTHR11785">
    <property type="entry name" value="AMINO ACID TRANSPORTER"/>
    <property type="match status" value="1"/>
</dbReference>
<reference evidence="6 7" key="1">
    <citation type="submission" date="2019-02" db="EMBL/GenBank/DDBJ databases">
        <title>Deep-cultivation of Planctomycetes and their phenomic and genomic characterization uncovers novel biology.</title>
        <authorList>
            <person name="Wiegand S."/>
            <person name="Jogler M."/>
            <person name="Boedeker C."/>
            <person name="Pinto D."/>
            <person name="Vollmers J."/>
            <person name="Rivas-Marin E."/>
            <person name="Kohn T."/>
            <person name="Peeters S.H."/>
            <person name="Heuer A."/>
            <person name="Rast P."/>
            <person name="Oberbeckmann S."/>
            <person name="Bunk B."/>
            <person name="Jeske O."/>
            <person name="Meyerdierks A."/>
            <person name="Storesund J.E."/>
            <person name="Kallscheuer N."/>
            <person name="Luecker S."/>
            <person name="Lage O.M."/>
            <person name="Pohl T."/>
            <person name="Merkel B.J."/>
            <person name="Hornburger P."/>
            <person name="Mueller R.-W."/>
            <person name="Bruemmer F."/>
            <person name="Labrenz M."/>
            <person name="Spormann A.M."/>
            <person name="Op den Camp H."/>
            <person name="Overmann J."/>
            <person name="Amann R."/>
            <person name="Jetten M.S.M."/>
            <person name="Mascher T."/>
            <person name="Medema M.H."/>
            <person name="Devos D.P."/>
            <person name="Kaster A.-K."/>
            <person name="Ovreas L."/>
            <person name="Rohde M."/>
            <person name="Galperin M.Y."/>
            <person name="Jogler C."/>
        </authorList>
    </citation>
    <scope>NUCLEOTIDE SEQUENCE [LARGE SCALE GENOMIC DNA]</scope>
    <source>
        <strain evidence="6 7">Q31a</strain>
    </source>
</reference>
<feature type="transmembrane region" description="Helical" evidence="5">
    <location>
        <begin position="424"/>
        <end position="444"/>
    </location>
</feature>
<feature type="transmembrane region" description="Helical" evidence="5">
    <location>
        <begin position="58"/>
        <end position="79"/>
    </location>
</feature>
<evidence type="ECO:0000313" key="6">
    <source>
        <dbReference type="EMBL" id="QDV27992.1"/>
    </source>
</evidence>
<keyword evidence="7" id="KW-1185">Reference proteome</keyword>
<dbReference type="AlphaFoldDB" id="A0A518GHC1"/>
<feature type="transmembrane region" description="Helical" evidence="5">
    <location>
        <begin position="166"/>
        <end position="188"/>
    </location>
</feature>
<sequence length="454" mass="48465">MSEVQASNATPKTPSLETPSLGLTTLTTLVVANMIGAGVFTSSGFSLAALGHPGRVMLAWWLCGAWAICGAICYGGLVARLPLSGGEYLFLSRFVHPAIGFLGGWVSMIAGFTAPIAAAALGAAVYAMPTTEVEPWQVKALAAGIIIVATGCQLLGAHVGGTAQNIIVFAKLALLVVIIAWAFLFAPNEVWQGRGLVDGPSSWWPESWSAWVVLAGSMSWIALSYTGFNAAIYVAGEARKPTRNVPRSMIVGTLTVTVVYLLLNYVFVYAPAPESIVGQERVAGIAGLAIGGVRLQNWIRVTIVLSMTSSVFAMLLTGPRVYQRMADDGVMPALFRSTGGVPRWAILVQAALSLVAVWIASLLELMMYLGLTLSACGALAVMSLWWAKRRLPDTRPLSWWENLAMVVYLSVTACIIAASYSTHFFGFIAMLATFVLGMVVYGIVRMMSNWQTKV</sequence>
<feature type="transmembrane region" description="Helical" evidence="5">
    <location>
        <begin position="140"/>
        <end position="159"/>
    </location>
</feature>
<feature type="transmembrane region" description="Helical" evidence="5">
    <location>
        <begin position="341"/>
        <end position="360"/>
    </location>
</feature>
<feature type="transmembrane region" description="Helical" evidence="5">
    <location>
        <begin position="399"/>
        <end position="418"/>
    </location>
</feature>
<dbReference type="OrthoDB" id="9809628at2"/>
<organism evidence="6 7">
    <name type="scientific">Aureliella helgolandensis</name>
    <dbReference type="NCBI Taxonomy" id="2527968"/>
    <lineage>
        <taxon>Bacteria</taxon>
        <taxon>Pseudomonadati</taxon>
        <taxon>Planctomycetota</taxon>
        <taxon>Planctomycetia</taxon>
        <taxon>Pirellulales</taxon>
        <taxon>Pirellulaceae</taxon>
        <taxon>Aureliella</taxon>
    </lineage>
</organism>
<dbReference type="EMBL" id="CP036298">
    <property type="protein sequence ID" value="QDV27992.1"/>
    <property type="molecule type" value="Genomic_DNA"/>
</dbReference>
<keyword evidence="2 5" id="KW-0812">Transmembrane</keyword>
<dbReference type="KEGG" id="ahel:Q31a_63850"/>